<dbReference type="EMBL" id="CP016374">
    <property type="protein sequence ID" value="AQX02073.1"/>
    <property type="molecule type" value="Genomic_DNA"/>
</dbReference>
<accession>A0AAU8VD16</accession>
<dbReference type="InterPro" id="IPR046548">
    <property type="entry name" value="DUF6804"/>
</dbReference>
<dbReference type="AlphaFoldDB" id="A0AAU8VD16"/>
<feature type="transmembrane region" description="Helical" evidence="2">
    <location>
        <begin position="51"/>
        <end position="68"/>
    </location>
</feature>
<organism evidence="3 4">
    <name type="scientific">Elizabethkingia anophelis</name>
    <dbReference type="NCBI Taxonomy" id="1117645"/>
    <lineage>
        <taxon>Bacteria</taxon>
        <taxon>Pseudomonadati</taxon>
        <taxon>Bacteroidota</taxon>
        <taxon>Flavobacteriia</taxon>
        <taxon>Flavobacteriales</taxon>
        <taxon>Weeksellaceae</taxon>
        <taxon>Elizabethkingia</taxon>
    </lineage>
</organism>
<evidence type="ECO:0000256" key="1">
    <source>
        <dbReference type="SAM" id="MobiDB-lite"/>
    </source>
</evidence>
<gene>
    <name evidence="3" type="ORF">BBD32_11665</name>
</gene>
<dbReference type="RefSeq" id="WP_078396183.1">
    <property type="nucleotide sequence ID" value="NZ_CP016374.1"/>
</dbReference>
<feature type="transmembrane region" description="Helical" evidence="2">
    <location>
        <begin position="74"/>
        <end position="92"/>
    </location>
</feature>
<evidence type="ECO:0000256" key="2">
    <source>
        <dbReference type="SAM" id="Phobius"/>
    </source>
</evidence>
<feature type="compositionally biased region" description="Basic and acidic residues" evidence="1">
    <location>
        <begin position="98"/>
        <end position="107"/>
    </location>
</feature>
<keyword evidence="2" id="KW-1133">Transmembrane helix</keyword>
<protein>
    <submittedName>
        <fullName evidence="3">Uncharacterized protein</fullName>
    </submittedName>
</protein>
<feature type="compositionally biased region" description="Basic and acidic residues" evidence="1">
    <location>
        <begin position="115"/>
        <end position="124"/>
    </location>
</feature>
<dbReference type="Proteomes" id="UP000190848">
    <property type="component" value="Chromosome"/>
</dbReference>
<keyword evidence="2" id="KW-0472">Membrane</keyword>
<name>A0AAU8VD16_9FLAO</name>
<feature type="region of interest" description="Disordered" evidence="1">
    <location>
        <begin position="98"/>
        <end position="131"/>
    </location>
</feature>
<keyword evidence="2" id="KW-0812">Transmembrane</keyword>
<proteinExistence type="predicted"/>
<reference evidence="3 4" key="1">
    <citation type="submission" date="2016-07" db="EMBL/GenBank/DDBJ databases">
        <title>Revisiting the taxonomy of the Elizabethkingia Genus using Whole-Genome Sequencing, Optical Mapping, and MALDI-TOF, along with proposal of three novel Elizabethkingia species: Elizabethkingia bruuniana sp. nov., Elizabethkingia ursingii sp. nov., and Elizabethkingia occulta sp. nov.</title>
        <authorList>
            <person name="Nicholson A.C."/>
        </authorList>
    </citation>
    <scope>NUCLEOTIDE SEQUENCE [LARGE SCALE GENOMIC DNA]</scope>
    <source>
        <strain evidence="3 4">F3201</strain>
    </source>
</reference>
<feature type="transmembrane region" description="Helical" evidence="2">
    <location>
        <begin position="28"/>
        <end position="44"/>
    </location>
</feature>
<sequence length="131" mass="15639">MKYFFLFCALCCFIAVLQLPIHYYRFLRIVIFIGAGVALLHLIWNKVYHWVLIFGFILILFNPVFPIYLYRKSLWIPLDIITGILFLCLNFIKKQTESTNEEKKEEETPLPEQGDIVRTRDRIVTPRKQIK</sequence>
<evidence type="ECO:0000313" key="3">
    <source>
        <dbReference type="EMBL" id="AQX02073.1"/>
    </source>
</evidence>
<evidence type="ECO:0000313" key="4">
    <source>
        <dbReference type="Proteomes" id="UP000190848"/>
    </source>
</evidence>
<dbReference type="Pfam" id="PF20619">
    <property type="entry name" value="DUF6804"/>
    <property type="match status" value="1"/>
</dbReference>